<reference evidence="6" key="1">
    <citation type="submission" date="2021-02" db="EMBL/GenBank/DDBJ databases">
        <authorList>
            <person name="Nowell W R."/>
        </authorList>
    </citation>
    <scope>NUCLEOTIDE SEQUENCE</scope>
</reference>
<accession>A0A815WN86</accession>
<gene>
    <name evidence="6" type="ORF">EDS130_LOCUS45632</name>
</gene>
<feature type="transmembrane region" description="Helical" evidence="5">
    <location>
        <begin position="72"/>
        <end position="89"/>
    </location>
</feature>
<name>A0A815WN86_ADIRI</name>
<dbReference type="GO" id="GO:0016020">
    <property type="term" value="C:membrane"/>
    <property type="evidence" value="ECO:0007669"/>
    <property type="project" value="UniProtKB-SubCell"/>
</dbReference>
<evidence type="ECO:0000256" key="2">
    <source>
        <dbReference type="ARBA" id="ARBA00022692"/>
    </source>
</evidence>
<dbReference type="Proteomes" id="UP000663852">
    <property type="component" value="Unassembled WGS sequence"/>
</dbReference>
<dbReference type="EMBL" id="CAJNOJ010001183">
    <property type="protein sequence ID" value="CAF1545606.1"/>
    <property type="molecule type" value="Genomic_DNA"/>
</dbReference>
<proteinExistence type="predicted"/>
<evidence type="ECO:0000313" key="7">
    <source>
        <dbReference type="Proteomes" id="UP000663852"/>
    </source>
</evidence>
<evidence type="ECO:0000256" key="4">
    <source>
        <dbReference type="ARBA" id="ARBA00023136"/>
    </source>
</evidence>
<keyword evidence="3 5" id="KW-1133">Transmembrane helix</keyword>
<dbReference type="SUPFAM" id="SSF81321">
    <property type="entry name" value="Family A G protein-coupled receptor-like"/>
    <property type="match status" value="1"/>
</dbReference>
<comment type="subcellular location">
    <subcellularLocation>
        <location evidence="1">Membrane</location>
    </subcellularLocation>
</comment>
<evidence type="ECO:0000256" key="1">
    <source>
        <dbReference type="ARBA" id="ARBA00004370"/>
    </source>
</evidence>
<dbReference type="Pfam" id="PF00001">
    <property type="entry name" value="7tm_1"/>
    <property type="match status" value="1"/>
</dbReference>
<protein>
    <submittedName>
        <fullName evidence="6">Uncharacterized protein</fullName>
    </submittedName>
</protein>
<evidence type="ECO:0000256" key="3">
    <source>
        <dbReference type="ARBA" id="ARBA00022989"/>
    </source>
</evidence>
<dbReference type="AlphaFoldDB" id="A0A815WN86"/>
<dbReference type="InterPro" id="IPR000276">
    <property type="entry name" value="GPCR_Rhodpsn"/>
</dbReference>
<keyword evidence="2 5" id="KW-0812">Transmembrane</keyword>
<comment type="caution">
    <text evidence="6">The sequence shown here is derived from an EMBL/GenBank/DDBJ whole genome shotgun (WGS) entry which is preliminary data.</text>
</comment>
<feature type="transmembrane region" description="Helical" evidence="5">
    <location>
        <begin position="131"/>
        <end position="149"/>
    </location>
</feature>
<feature type="transmembrane region" description="Helical" evidence="5">
    <location>
        <begin position="215"/>
        <end position="237"/>
    </location>
</feature>
<dbReference type="Gene3D" id="1.20.1070.10">
    <property type="entry name" value="Rhodopsin 7-helix transmembrane proteins"/>
    <property type="match status" value="1"/>
</dbReference>
<sequence>MTLFGMKYFVYLSTQISTWQNRVLLEAQCHSLDFVLRICVNMDQWLDACVSMERAMTAIQGAAFMKAKSKQLAKRLVVVVFILIISTSIHDPIHRRIFEEKNDYDDGKIRISCIVECSPTVETYDRVVNTLNFFVPFLINFISSLILIAKKTQQKVRFNKDQNSKAVFGKQIVGHQRLLIAPVVLFLLALPRLVLSYSKICMNSAKDSWLFLSGYFLSFIPTMITFLIFVLPSEFYTKECKKFFRKRLNSISPLSQ</sequence>
<organism evidence="6 7">
    <name type="scientific">Adineta ricciae</name>
    <name type="common">Rotifer</name>
    <dbReference type="NCBI Taxonomy" id="249248"/>
    <lineage>
        <taxon>Eukaryota</taxon>
        <taxon>Metazoa</taxon>
        <taxon>Spiralia</taxon>
        <taxon>Gnathifera</taxon>
        <taxon>Rotifera</taxon>
        <taxon>Eurotatoria</taxon>
        <taxon>Bdelloidea</taxon>
        <taxon>Adinetida</taxon>
        <taxon>Adinetidae</taxon>
        <taxon>Adineta</taxon>
    </lineage>
</organism>
<feature type="transmembrane region" description="Helical" evidence="5">
    <location>
        <begin position="178"/>
        <end position="195"/>
    </location>
</feature>
<keyword evidence="4 5" id="KW-0472">Membrane</keyword>
<dbReference type="GO" id="GO:0004930">
    <property type="term" value="F:G protein-coupled receptor activity"/>
    <property type="evidence" value="ECO:0007669"/>
    <property type="project" value="InterPro"/>
</dbReference>
<evidence type="ECO:0000313" key="6">
    <source>
        <dbReference type="EMBL" id="CAF1545606.1"/>
    </source>
</evidence>
<evidence type="ECO:0000256" key="5">
    <source>
        <dbReference type="SAM" id="Phobius"/>
    </source>
</evidence>